<keyword evidence="1" id="KW-0812">Transmembrane</keyword>
<evidence type="ECO:0000256" key="1">
    <source>
        <dbReference type="SAM" id="Phobius"/>
    </source>
</evidence>
<dbReference type="Proteomes" id="UP001386955">
    <property type="component" value="Unassembled WGS sequence"/>
</dbReference>
<reference evidence="2 3" key="1">
    <citation type="submission" date="2024-01" db="EMBL/GenBank/DDBJ databases">
        <title>The genomes of 5 underutilized Papilionoideae crops provide insights into root nodulation and disease resistanc.</title>
        <authorList>
            <person name="Jiang F."/>
        </authorList>
    </citation>
    <scope>NUCLEOTIDE SEQUENCE [LARGE SCALE GENOMIC DNA]</scope>
    <source>
        <strain evidence="2">DUOXIRENSHENG_FW03</strain>
        <tissue evidence="2">Leaves</tissue>
    </source>
</reference>
<name>A0AAN9XWL4_PSOTE</name>
<keyword evidence="3" id="KW-1185">Reference proteome</keyword>
<dbReference type="EMBL" id="JAYMYS010000001">
    <property type="protein sequence ID" value="KAK7412578.1"/>
    <property type="molecule type" value="Genomic_DNA"/>
</dbReference>
<dbReference type="PANTHER" id="PTHR36350">
    <property type="entry name" value="TRANSMEMBRANE PROTEIN"/>
    <property type="match status" value="1"/>
</dbReference>
<sequence length="270" mass="31420">MKEVVEKFCNFSFARDCCEDMRNLISYVNSKYGENPLEAKSYIILGGLSLLIFVLIRRIGSKPKPKPKRLHATRSFIISELHSGYPTLNRLVIDKYEHPSALDSAFTLMIELQKDLPDFMILQEKVRELEMGEQEEIAEKILERAVKEANEKNKPHEAYEFEMLLVEVLIYKGGKSDLENGLKCECLGDESLKDARRPLYKAIIYKMQGYTYKAREQWEEFIKVRDPTFSPDLRIDFDQFNQHVSRLQNATQMVMQKRKTMDSSALAFSP</sequence>
<evidence type="ECO:0000313" key="3">
    <source>
        <dbReference type="Proteomes" id="UP001386955"/>
    </source>
</evidence>
<organism evidence="2 3">
    <name type="scientific">Psophocarpus tetragonolobus</name>
    <name type="common">Winged bean</name>
    <name type="synonym">Dolichos tetragonolobus</name>
    <dbReference type="NCBI Taxonomy" id="3891"/>
    <lineage>
        <taxon>Eukaryota</taxon>
        <taxon>Viridiplantae</taxon>
        <taxon>Streptophyta</taxon>
        <taxon>Embryophyta</taxon>
        <taxon>Tracheophyta</taxon>
        <taxon>Spermatophyta</taxon>
        <taxon>Magnoliopsida</taxon>
        <taxon>eudicotyledons</taxon>
        <taxon>Gunneridae</taxon>
        <taxon>Pentapetalae</taxon>
        <taxon>rosids</taxon>
        <taxon>fabids</taxon>
        <taxon>Fabales</taxon>
        <taxon>Fabaceae</taxon>
        <taxon>Papilionoideae</taxon>
        <taxon>50 kb inversion clade</taxon>
        <taxon>NPAAA clade</taxon>
        <taxon>indigoferoid/millettioid clade</taxon>
        <taxon>Phaseoleae</taxon>
        <taxon>Psophocarpus</taxon>
    </lineage>
</organism>
<proteinExistence type="predicted"/>
<evidence type="ECO:0000313" key="2">
    <source>
        <dbReference type="EMBL" id="KAK7412578.1"/>
    </source>
</evidence>
<keyword evidence="1" id="KW-0472">Membrane</keyword>
<gene>
    <name evidence="2" type="ORF">VNO78_04049</name>
</gene>
<comment type="caution">
    <text evidence="2">The sequence shown here is derived from an EMBL/GenBank/DDBJ whole genome shotgun (WGS) entry which is preliminary data.</text>
</comment>
<feature type="transmembrane region" description="Helical" evidence="1">
    <location>
        <begin position="42"/>
        <end position="60"/>
    </location>
</feature>
<dbReference type="PANTHER" id="PTHR36350:SF3">
    <property type="entry name" value="TRANSMEMBRANE PROTEIN"/>
    <property type="match status" value="1"/>
</dbReference>
<accession>A0AAN9XWL4</accession>
<protein>
    <submittedName>
        <fullName evidence="2">Uncharacterized protein</fullName>
    </submittedName>
</protein>
<keyword evidence="1" id="KW-1133">Transmembrane helix</keyword>
<dbReference type="AlphaFoldDB" id="A0AAN9XWL4"/>